<dbReference type="AlphaFoldDB" id="A0A8B6GU48"/>
<evidence type="ECO:0000313" key="2">
    <source>
        <dbReference type="EMBL" id="VDI69085.1"/>
    </source>
</evidence>
<proteinExistence type="predicted"/>
<feature type="region of interest" description="Disordered" evidence="1">
    <location>
        <begin position="116"/>
        <end position="156"/>
    </location>
</feature>
<evidence type="ECO:0000256" key="1">
    <source>
        <dbReference type="SAM" id="MobiDB-lite"/>
    </source>
</evidence>
<accession>A0A8B6GU48</accession>
<evidence type="ECO:0000313" key="3">
    <source>
        <dbReference type="Proteomes" id="UP000596742"/>
    </source>
</evidence>
<feature type="region of interest" description="Disordered" evidence="1">
    <location>
        <begin position="1"/>
        <end position="98"/>
    </location>
</feature>
<feature type="compositionally biased region" description="Basic residues" evidence="1">
    <location>
        <begin position="1"/>
        <end position="22"/>
    </location>
</feature>
<dbReference type="Proteomes" id="UP000596742">
    <property type="component" value="Unassembled WGS sequence"/>
</dbReference>
<dbReference type="EMBL" id="UYJE01008989">
    <property type="protein sequence ID" value="VDI69085.1"/>
    <property type="molecule type" value="Genomic_DNA"/>
</dbReference>
<protein>
    <submittedName>
        <fullName evidence="2">Uncharacterized protein</fullName>
    </submittedName>
</protein>
<comment type="caution">
    <text evidence="2">The sequence shown here is derived from an EMBL/GenBank/DDBJ whole genome shotgun (WGS) entry which is preliminary data.</text>
</comment>
<sequence>MNKRQKCRTKSKIIGQRAKRTKSNGQKAKVSDKKQNNRTKSKTDKKQRKKQKFRTKSKINPDKKAKRPKSNGQKAKVSDKKQNYRQKQKRTQSELRTKSISNSSCIFMYAPLTALPRGRMKKKQSNAKRAFRGNKGPPPDLRLKRDGKDQPALFPGLSRRERDHCFGYGLPWARNGSTPFWELGKAEDPKTPYHLFVI</sequence>
<feature type="compositionally biased region" description="Basic residues" evidence="1">
    <location>
        <begin position="118"/>
        <end position="132"/>
    </location>
</feature>
<feature type="compositionally biased region" description="Basic residues" evidence="1">
    <location>
        <begin position="36"/>
        <end position="57"/>
    </location>
</feature>
<organism evidence="2 3">
    <name type="scientific">Mytilus galloprovincialis</name>
    <name type="common">Mediterranean mussel</name>
    <dbReference type="NCBI Taxonomy" id="29158"/>
    <lineage>
        <taxon>Eukaryota</taxon>
        <taxon>Metazoa</taxon>
        <taxon>Spiralia</taxon>
        <taxon>Lophotrochozoa</taxon>
        <taxon>Mollusca</taxon>
        <taxon>Bivalvia</taxon>
        <taxon>Autobranchia</taxon>
        <taxon>Pteriomorphia</taxon>
        <taxon>Mytilida</taxon>
        <taxon>Mytiloidea</taxon>
        <taxon>Mytilidae</taxon>
        <taxon>Mytilinae</taxon>
        <taxon>Mytilus</taxon>
    </lineage>
</organism>
<reference evidence="2" key="1">
    <citation type="submission" date="2018-11" db="EMBL/GenBank/DDBJ databases">
        <authorList>
            <person name="Alioto T."/>
            <person name="Alioto T."/>
        </authorList>
    </citation>
    <scope>NUCLEOTIDE SEQUENCE</scope>
</reference>
<keyword evidence="3" id="KW-1185">Reference proteome</keyword>
<gene>
    <name evidence="2" type="ORF">MGAL_10B000821</name>
</gene>
<name>A0A8B6GU48_MYTGA</name>